<sequence length="460" mass="50941">MSNNTAMICIDQELCTGCRRCAEVCPVDAIEGNDREPQHVNTDKCVMCGQCVQVCKGYYPIYEDVPTPISKKYFDRGMLGDNKEPIFAAYNKGQIKKVKELLQNKELFKVVQCAPAVRVGLSEDFGMPLGTLSPRKMAAALRKLGFDKVYDTNFSADLTIMEEGSELIERVTKGGTLPMFTSCCPAWVKYLEQTYPELLGNLSSCKSPQQMAGSVFKTYGAKVNKVDPAKMLSVSVMPCTCKEFESEREEMKDSGYRDVDVVITTRELAHLIKDSGIDFKELEEEDFDDPLGLYTGAGTIFGVTGGVMEAALRTGYELITKKQIPSVDLSAVRGGEGFRTAEVQVGDLKLKVGIVSGLKNAAPVLESIKKGECDLHFIEFMTCPEGCVSGGGQPKLLLDEYKEEAYNNRKQGLYDHDSNLALRKSHENPSIKKIYSEFLGAPLGHKSHELLHTKYKSRKE</sequence>
<dbReference type="Gene3D" id="3.40.50.1780">
    <property type="match status" value="1"/>
</dbReference>
<dbReference type="Gene3D" id="3.40.950.10">
    <property type="entry name" value="Fe-only Hydrogenase (Larger Subunit), Chain L, domain 3"/>
    <property type="match status" value="1"/>
</dbReference>
<dbReference type="Gene3D" id="4.10.260.20">
    <property type="entry name" value="Iron hydrogenase, small subunit"/>
    <property type="match status" value="1"/>
</dbReference>
<dbReference type="Pfam" id="PF13237">
    <property type="entry name" value="Fer4_10"/>
    <property type="match status" value="1"/>
</dbReference>
<feature type="domain" description="4Fe-4S ferredoxin-type" evidence="4">
    <location>
        <begin position="6"/>
        <end position="35"/>
    </location>
</feature>
<dbReference type="Proteomes" id="UP000537131">
    <property type="component" value="Unassembled WGS sequence"/>
</dbReference>
<keyword evidence="2" id="KW-0408">Iron</keyword>
<dbReference type="PANTHER" id="PTHR11615">
    <property type="entry name" value="NITRATE, FORMATE, IRON DEHYDROGENASE"/>
    <property type="match status" value="1"/>
</dbReference>
<gene>
    <name evidence="5" type="ORF">HBE96_17650</name>
</gene>
<dbReference type="InterPro" id="IPR036991">
    <property type="entry name" value="Fe_hydrogenase_ssu_sf"/>
</dbReference>
<reference evidence="5 6" key="2">
    <citation type="submission" date="2020-06" db="EMBL/GenBank/DDBJ databases">
        <title>Complete Genome Sequence of Clostridium muelleri sp. nov. P21T, an Acid-Alcohol Producing Acetogen Isolated from Old Hay.</title>
        <authorList>
            <person name="Duncan K.E."/>
            <person name="Tanner R.S."/>
        </authorList>
    </citation>
    <scope>NUCLEOTIDE SEQUENCE [LARGE SCALE GENOMIC DNA]</scope>
    <source>
        <strain evidence="5 6">P21</strain>
    </source>
</reference>
<evidence type="ECO:0000256" key="3">
    <source>
        <dbReference type="ARBA" id="ARBA00023014"/>
    </source>
</evidence>
<dbReference type="SMART" id="SM00902">
    <property type="entry name" value="Fe_hyd_SSU"/>
    <property type="match status" value="1"/>
</dbReference>
<dbReference type="AlphaFoldDB" id="A0A7Y0EJ70"/>
<dbReference type="InterPro" id="IPR017900">
    <property type="entry name" value="4Fe4S_Fe_S_CS"/>
</dbReference>
<comment type="caution">
    <text evidence="5">The sequence shown here is derived from an EMBL/GenBank/DDBJ whole genome shotgun (WGS) entry which is preliminary data.</text>
</comment>
<dbReference type="PROSITE" id="PS51379">
    <property type="entry name" value="4FE4S_FER_2"/>
    <property type="match status" value="2"/>
</dbReference>
<organism evidence="5 6">
    <name type="scientific">Clostridium muellerianum</name>
    <dbReference type="NCBI Taxonomy" id="2716538"/>
    <lineage>
        <taxon>Bacteria</taxon>
        <taxon>Bacillati</taxon>
        <taxon>Bacillota</taxon>
        <taxon>Clostridia</taxon>
        <taxon>Eubacteriales</taxon>
        <taxon>Clostridiaceae</taxon>
        <taxon>Clostridium</taxon>
    </lineage>
</organism>
<feature type="domain" description="4Fe-4S ferredoxin-type" evidence="4">
    <location>
        <begin position="36"/>
        <end position="64"/>
    </location>
</feature>
<accession>A0A7Y0EJ70</accession>
<keyword evidence="3" id="KW-0411">Iron-sulfur</keyword>
<dbReference type="Gene3D" id="3.30.70.20">
    <property type="match status" value="1"/>
</dbReference>
<dbReference type="Pfam" id="PF02256">
    <property type="entry name" value="Fe_hyd_SSU"/>
    <property type="match status" value="1"/>
</dbReference>
<dbReference type="InterPro" id="IPR013352">
    <property type="entry name" value="Fe_hydrogenase_subset"/>
</dbReference>
<keyword evidence="1" id="KW-0479">Metal-binding</keyword>
<dbReference type="GO" id="GO:0008901">
    <property type="term" value="F:ferredoxin hydrogenase activity"/>
    <property type="evidence" value="ECO:0007669"/>
    <property type="project" value="InterPro"/>
</dbReference>
<evidence type="ECO:0000259" key="4">
    <source>
        <dbReference type="PROSITE" id="PS51379"/>
    </source>
</evidence>
<dbReference type="SUPFAM" id="SSF54862">
    <property type="entry name" value="4Fe-4S ferredoxins"/>
    <property type="match status" value="1"/>
</dbReference>
<dbReference type="RefSeq" id="WP_169299022.1">
    <property type="nucleotide sequence ID" value="NZ_JABBNI010000036.1"/>
</dbReference>
<dbReference type="Pfam" id="PF02906">
    <property type="entry name" value="Fe_hyd_lg_C"/>
    <property type="match status" value="1"/>
</dbReference>
<name>A0A7Y0EJ70_9CLOT</name>
<dbReference type="InterPro" id="IPR009016">
    <property type="entry name" value="Fe_hydrogenase"/>
</dbReference>
<dbReference type="InterPro" id="IPR017896">
    <property type="entry name" value="4Fe4S_Fe-S-bd"/>
</dbReference>
<evidence type="ECO:0000313" key="5">
    <source>
        <dbReference type="EMBL" id="NMM64445.1"/>
    </source>
</evidence>
<dbReference type="EMBL" id="JABBNI010000036">
    <property type="protein sequence ID" value="NMM64445.1"/>
    <property type="molecule type" value="Genomic_DNA"/>
</dbReference>
<dbReference type="GO" id="GO:0051536">
    <property type="term" value="F:iron-sulfur cluster binding"/>
    <property type="evidence" value="ECO:0007669"/>
    <property type="project" value="UniProtKB-KW"/>
</dbReference>
<reference evidence="5 6" key="1">
    <citation type="submission" date="2020-04" db="EMBL/GenBank/DDBJ databases">
        <authorList>
            <person name="Doyle D.A."/>
        </authorList>
    </citation>
    <scope>NUCLEOTIDE SEQUENCE [LARGE SCALE GENOMIC DNA]</scope>
    <source>
        <strain evidence="5 6">P21</strain>
    </source>
</reference>
<dbReference type="PROSITE" id="PS00198">
    <property type="entry name" value="4FE4S_FER_1"/>
    <property type="match status" value="1"/>
</dbReference>
<evidence type="ECO:0000313" key="6">
    <source>
        <dbReference type="Proteomes" id="UP000537131"/>
    </source>
</evidence>
<proteinExistence type="predicted"/>
<keyword evidence="6" id="KW-1185">Reference proteome</keyword>
<protein>
    <submittedName>
        <fullName evidence="5">4Fe-4S binding protein</fullName>
    </submittedName>
</protein>
<evidence type="ECO:0000256" key="2">
    <source>
        <dbReference type="ARBA" id="ARBA00023004"/>
    </source>
</evidence>
<dbReference type="GO" id="GO:0005506">
    <property type="term" value="F:iron ion binding"/>
    <property type="evidence" value="ECO:0007669"/>
    <property type="project" value="InterPro"/>
</dbReference>
<dbReference type="InterPro" id="IPR050340">
    <property type="entry name" value="Cytosolic_Fe-S_CAF"/>
</dbReference>
<evidence type="ECO:0000256" key="1">
    <source>
        <dbReference type="ARBA" id="ARBA00022723"/>
    </source>
</evidence>
<dbReference type="SUPFAM" id="SSF53920">
    <property type="entry name" value="Fe-only hydrogenase"/>
    <property type="match status" value="1"/>
</dbReference>
<dbReference type="NCBIfam" id="TIGR02512">
    <property type="entry name" value="FeFe_hydrog_A"/>
    <property type="match status" value="1"/>
</dbReference>
<dbReference type="InterPro" id="IPR003149">
    <property type="entry name" value="Fe_hydrogenase_ssu"/>
</dbReference>
<dbReference type="InterPro" id="IPR004108">
    <property type="entry name" value="Fe_hydrogenase_lsu_C"/>
</dbReference>